<dbReference type="InterPro" id="IPR006947">
    <property type="entry name" value="EGF_alliinase"/>
</dbReference>
<keyword evidence="8" id="KW-1185">Reference proteome</keyword>
<dbReference type="InterPro" id="IPR015421">
    <property type="entry name" value="PyrdxlP-dep_Trfase_major"/>
</dbReference>
<sequence>MAKIPSSRYAVCLLASILINILLLTHQFRGWNQLSWSQTAAAEAEAVASISCSGHGRAYLDGLIVDGKPVCECNTCYQGPDCSEFISDCPADANSGDPLFLEPFWMQHPASSALLVAGWHRMSYIFNDHTYISQVLVNHIRKVHAIAKNAVTDGKNIVVGAGSTQLINAAVFALSSENSSYPTSVVATTPYYPLYKSQTDYFETSHFEFDGDTSLFKNNSEGLDVIEFVTSPNNPDGHLRKAVLQGPSVKTVNDHAYYWPYFTALPAPMDEDVMIFTISKLTGHAGSRFGWAIIKDEDVYERMVTYMDQAEMGISRDAQLRALKLLKVMLKDDGREIFDFGYKRMTDRWKRLNQIISLSKRFSLQEISPQYCNFLNKIREPSPAYAWLKCEREEDTDCTAVLRAANIIGRKASVFNADSHYVRLSLLKSQDDFELLLYRLNELVTKEYGADHQSM</sequence>
<feature type="domain" description="Alliinase C-terminal" evidence="6">
    <location>
        <begin position="91"/>
        <end position="444"/>
    </location>
</feature>
<evidence type="ECO:0000256" key="1">
    <source>
        <dbReference type="ARBA" id="ARBA00001933"/>
    </source>
</evidence>
<comment type="similarity">
    <text evidence="2">Belongs to the alliinase family.</text>
</comment>
<name>A0ABD2YGC8_9GENT</name>
<comment type="cofactor">
    <cofactor evidence="1">
        <name>pyridoxal 5'-phosphate</name>
        <dbReference type="ChEBI" id="CHEBI:597326"/>
    </cofactor>
</comment>
<reference evidence="7 8" key="1">
    <citation type="submission" date="2024-11" db="EMBL/GenBank/DDBJ databases">
        <title>A near-complete genome assembly of Cinchona calisaya.</title>
        <authorList>
            <person name="Lian D.C."/>
            <person name="Zhao X.W."/>
            <person name="Wei L."/>
        </authorList>
    </citation>
    <scope>NUCLEOTIDE SEQUENCE [LARGE SCALE GENOMIC DNA]</scope>
    <source>
        <tissue evidence="7">Nenye</tissue>
    </source>
</reference>
<evidence type="ECO:0000313" key="8">
    <source>
        <dbReference type="Proteomes" id="UP001630127"/>
    </source>
</evidence>
<keyword evidence="3" id="KW-0808">Transferase</keyword>
<dbReference type="GO" id="GO:0008483">
    <property type="term" value="F:transaminase activity"/>
    <property type="evidence" value="ECO:0007669"/>
    <property type="project" value="UniProtKB-KW"/>
</dbReference>
<dbReference type="PANTHER" id="PTHR43795">
    <property type="entry name" value="BIFUNCTIONAL ASPARTATE AMINOTRANSFERASE AND GLUTAMATE/ASPARTATE-PREPHENATE AMINOTRANSFERASE-RELATED"/>
    <property type="match status" value="1"/>
</dbReference>
<dbReference type="InterPro" id="IPR037029">
    <property type="entry name" value="Alliinase_N_sf"/>
</dbReference>
<keyword evidence="3" id="KW-0032">Aminotransferase</keyword>
<dbReference type="AlphaFoldDB" id="A0ABD2YGC8"/>
<dbReference type="Pfam" id="PF04863">
    <property type="entry name" value="EGF_alliinase"/>
    <property type="match status" value="1"/>
</dbReference>
<dbReference type="InterPro" id="IPR015424">
    <property type="entry name" value="PyrdxlP-dep_Trfase"/>
</dbReference>
<evidence type="ECO:0008006" key="9">
    <source>
        <dbReference type="Google" id="ProtNLM"/>
    </source>
</evidence>
<organism evidence="7 8">
    <name type="scientific">Cinchona calisaya</name>
    <dbReference type="NCBI Taxonomy" id="153742"/>
    <lineage>
        <taxon>Eukaryota</taxon>
        <taxon>Viridiplantae</taxon>
        <taxon>Streptophyta</taxon>
        <taxon>Embryophyta</taxon>
        <taxon>Tracheophyta</taxon>
        <taxon>Spermatophyta</taxon>
        <taxon>Magnoliopsida</taxon>
        <taxon>eudicotyledons</taxon>
        <taxon>Gunneridae</taxon>
        <taxon>Pentapetalae</taxon>
        <taxon>asterids</taxon>
        <taxon>lamiids</taxon>
        <taxon>Gentianales</taxon>
        <taxon>Rubiaceae</taxon>
        <taxon>Cinchonoideae</taxon>
        <taxon>Cinchoneae</taxon>
        <taxon>Cinchona</taxon>
    </lineage>
</organism>
<feature type="domain" description="Alliinase EGF-like" evidence="5">
    <location>
        <begin position="35"/>
        <end position="89"/>
    </location>
</feature>
<dbReference type="InterPro" id="IPR006948">
    <property type="entry name" value="Alliinase_C"/>
</dbReference>
<evidence type="ECO:0000256" key="4">
    <source>
        <dbReference type="ARBA" id="ARBA00022898"/>
    </source>
</evidence>
<dbReference type="PANTHER" id="PTHR43795:SF20">
    <property type="entry name" value="TRYPTOPHAN AMINOTRANSFERASE-RELATED PROTEIN 3"/>
    <property type="match status" value="1"/>
</dbReference>
<dbReference type="Gene3D" id="2.10.25.30">
    <property type="entry name" value="EGF-like, alliinase"/>
    <property type="match status" value="1"/>
</dbReference>
<dbReference type="Gene3D" id="3.40.640.10">
    <property type="entry name" value="Type I PLP-dependent aspartate aminotransferase-like (Major domain)"/>
    <property type="match status" value="1"/>
</dbReference>
<dbReference type="SUPFAM" id="SSF53383">
    <property type="entry name" value="PLP-dependent transferases"/>
    <property type="match status" value="1"/>
</dbReference>
<dbReference type="Proteomes" id="UP001630127">
    <property type="component" value="Unassembled WGS sequence"/>
</dbReference>
<proteinExistence type="inferred from homology"/>
<evidence type="ECO:0000256" key="3">
    <source>
        <dbReference type="ARBA" id="ARBA00022576"/>
    </source>
</evidence>
<evidence type="ECO:0000259" key="6">
    <source>
        <dbReference type="Pfam" id="PF04864"/>
    </source>
</evidence>
<gene>
    <name evidence="7" type="ORF">ACH5RR_034429</name>
</gene>
<dbReference type="EMBL" id="JBJUIK010000014">
    <property type="protein sequence ID" value="KAL3504588.1"/>
    <property type="molecule type" value="Genomic_DNA"/>
</dbReference>
<comment type="caution">
    <text evidence="7">The sequence shown here is derived from an EMBL/GenBank/DDBJ whole genome shotgun (WGS) entry which is preliminary data.</text>
</comment>
<accession>A0ABD2YGC8</accession>
<dbReference type="Pfam" id="PF04864">
    <property type="entry name" value="Alliinase_C"/>
    <property type="match status" value="1"/>
</dbReference>
<dbReference type="Gene3D" id="3.90.1150.10">
    <property type="entry name" value="Aspartate Aminotransferase, domain 1"/>
    <property type="match status" value="1"/>
</dbReference>
<evidence type="ECO:0000256" key="2">
    <source>
        <dbReference type="ARBA" id="ARBA00006312"/>
    </source>
</evidence>
<dbReference type="CDD" id="cd00609">
    <property type="entry name" value="AAT_like"/>
    <property type="match status" value="1"/>
</dbReference>
<keyword evidence="4" id="KW-0663">Pyridoxal phosphate</keyword>
<evidence type="ECO:0000313" key="7">
    <source>
        <dbReference type="EMBL" id="KAL3504588.1"/>
    </source>
</evidence>
<dbReference type="InterPro" id="IPR050478">
    <property type="entry name" value="Ethylene_sulfur-biosynth"/>
</dbReference>
<protein>
    <recommendedName>
        <fullName evidence="9">Tryptophan aminotransferase-related protein 4-like</fullName>
    </recommendedName>
</protein>
<evidence type="ECO:0000259" key="5">
    <source>
        <dbReference type="Pfam" id="PF04863"/>
    </source>
</evidence>
<dbReference type="InterPro" id="IPR015422">
    <property type="entry name" value="PyrdxlP-dep_Trfase_small"/>
</dbReference>